<evidence type="ECO:0000256" key="7">
    <source>
        <dbReference type="SAM" id="MobiDB-lite"/>
    </source>
</evidence>
<proteinExistence type="predicted"/>
<keyword evidence="6" id="KW-0479">Metal-binding</keyword>
<feature type="region of interest" description="Disordered" evidence="7">
    <location>
        <begin position="461"/>
        <end position="481"/>
    </location>
</feature>
<evidence type="ECO:0000256" key="2">
    <source>
        <dbReference type="ARBA" id="ARBA00023015"/>
    </source>
</evidence>
<dbReference type="Proteomes" id="UP000594263">
    <property type="component" value="Unplaced"/>
</dbReference>
<dbReference type="GO" id="GO:0008270">
    <property type="term" value="F:zinc ion binding"/>
    <property type="evidence" value="ECO:0007669"/>
    <property type="project" value="UniProtKB-KW"/>
</dbReference>
<evidence type="ECO:0000256" key="3">
    <source>
        <dbReference type="ARBA" id="ARBA00023125"/>
    </source>
</evidence>
<dbReference type="GO" id="GO:0003677">
    <property type="term" value="F:DNA binding"/>
    <property type="evidence" value="ECO:0007669"/>
    <property type="project" value="UniProtKB-KW"/>
</dbReference>
<keyword evidence="5" id="KW-0539">Nucleus</keyword>
<feature type="compositionally biased region" description="Polar residues" evidence="7">
    <location>
        <begin position="466"/>
        <end position="476"/>
    </location>
</feature>
<evidence type="ECO:0000313" key="10">
    <source>
        <dbReference type="EnsemblPlants" id="Kaladp0076s0036.1.v1.1"/>
    </source>
</evidence>
<sequence>MAASATIQAAGVASSGVLSADALPVIDLRGFTQSELRALAKSSSNSAAEASRLGEGDDGVPVPKIDRAVFNESAGSRKQTYSRLRLAPRKPVEAKSRRIGEVRVEMDEVENWENRKIVGMLKELIGEGGGEWEVFEGLVTVEVECDPELRVPNVELVRQPVQVDVGVVSPLRRKRGRPRKDSESVSVSKIVLYDSEDGDGDGFVGEKLDVSEEKRYGDDKEMVNRNGEVVDLVALGNVDDPFGPELRRRTEGMSTKEQLLEFLTGLGGHWMSRRRKRKIIDASEFGDALPRGWKLMFLIKKKAGHAWLICRRYISPCGRKFTSCKEVSSYLKYLSGIQIEEQKISICNKENVTPMEEIPIDNVQYTSEMQSEEQNISICNDENVIPVEKSRRDNVVNRVVQDDVMPYHHHPSESQVPNLSTQVEPESGITFLEMAKDDHSPQISPSSPKRNPETEIPFSEMAKNDYSPQILSSSPARNPESVYSEMAKNDHSPQVILSSPKRKPERENLFSEMAKNDHSPQILPSSPKKKPAIEIPFSEMAKNYQSLQILPSSPKGKAKRRKLGTLVSDGVIMKDGKFECQFCHKTFDERRRYTSHVGVHVRSAAEALRGKGTKPAGTNLGSASEALPVASGLDVSVTATSYSRPQENSHDAASNDAMKLESLHANLLDGSQVEDCTGKRNIEMSLENMELGHNVNHEALFGISYDKSDGDCEIADDALLKLDESELNHSAPQTKFVQSGFNELCEGNRISVSDFKTLGGDGNSKKSTVVYNEARKESGDIEKNNGDSASFGVKLTTDVEGIHPAGCADKTFNAYNNPGGLVSNSNKEHTIDFTEQFSNERSPFNLGMVDSEQEDVCAFYQQRSKGSSPVASFLNEQGHNSISSKNEAAVSKLMEYKCISEKDSPNSGSNKQVFTVNKDFLNGMSGISSKPVCIDESNSGIQPVVVSTSNRASTHDENDWSQDTRQKIFGVTYMFPSLNPQQGANNIEATSADVTGKSPWKSPACNPQPAVSSVDRASNVMASKEFWKAADDSTNSDVKIVNEAPMGVDVLSGLEHVKGSSGYSFSSIGNEQGFSIRNDMVGMGDNSMQERRPEKDYVSDFANPFENGQSNQANNTKMFPTRPMEQSKVDEVRFPLNSELKISLGNNQTRLEAANSNLKGQSLVLSGNEQFGLQNSHNAFYSSSVEEPSNQSARGLFDQFGQRELFGIQNNVNQAYNGSTWVEQRIGSVGNFGPDDLVTGFSSQPQRSENVLAGFGSSQPQFSENVLAGFGGSQPQSSENMLAEANWRLGASARGLNDASLSRDQPSGYFHNLQMTTSKGDNQFYAVPQKLNNLGDFQDQRGGIQQREYNFLNAQAKPYAREASVTPYQQQMPQSYDSASWLGRQVSVPEMPARNQPAASCVWCSNMFYLESLNSFNQADTIVPTCPSCKGKMSEQLNLF</sequence>
<dbReference type="Pfam" id="PF01429">
    <property type="entry name" value="MBD"/>
    <property type="match status" value="1"/>
</dbReference>
<dbReference type="InterPro" id="IPR016177">
    <property type="entry name" value="DNA-bd_dom_sf"/>
</dbReference>
<keyword evidence="6" id="KW-0863">Zinc-finger</keyword>
<dbReference type="InterPro" id="IPR013087">
    <property type="entry name" value="Znf_C2H2_type"/>
</dbReference>
<dbReference type="InterPro" id="IPR001739">
    <property type="entry name" value="Methyl_CpG_DNA-bd"/>
</dbReference>
<dbReference type="SUPFAM" id="SSF54171">
    <property type="entry name" value="DNA-binding domain"/>
    <property type="match status" value="1"/>
</dbReference>
<keyword evidence="4" id="KW-0804">Transcription</keyword>
<evidence type="ECO:0000313" key="11">
    <source>
        <dbReference type="Proteomes" id="UP000594263"/>
    </source>
</evidence>
<evidence type="ECO:0000256" key="4">
    <source>
        <dbReference type="ARBA" id="ARBA00023163"/>
    </source>
</evidence>
<keyword evidence="3" id="KW-0238">DNA-binding</keyword>
<dbReference type="PROSITE" id="PS50982">
    <property type="entry name" value="MBD"/>
    <property type="match status" value="1"/>
</dbReference>
<evidence type="ECO:0000259" key="9">
    <source>
        <dbReference type="PROSITE" id="PS50982"/>
    </source>
</evidence>
<keyword evidence="6" id="KW-0862">Zinc</keyword>
<feature type="domain" description="C2H2-type" evidence="8">
    <location>
        <begin position="578"/>
        <end position="605"/>
    </location>
</feature>
<dbReference type="EnsemblPlants" id="Kaladp0076s0036.1.v1.1">
    <property type="protein sequence ID" value="Kaladp0076s0036.1.v1.1"/>
    <property type="gene ID" value="Kaladp0076s0036.v1.1"/>
</dbReference>
<keyword evidence="2" id="KW-0805">Transcription regulation</keyword>
<dbReference type="Gramene" id="Kaladp0076s0036.1.v1.1">
    <property type="protein sequence ID" value="Kaladp0076s0036.1.v1.1"/>
    <property type="gene ID" value="Kaladp0076s0036.v1.1"/>
</dbReference>
<evidence type="ECO:0000259" key="8">
    <source>
        <dbReference type="PROSITE" id="PS50157"/>
    </source>
</evidence>
<dbReference type="PROSITE" id="PS00028">
    <property type="entry name" value="ZINC_FINGER_C2H2_1"/>
    <property type="match status" value="1"/>
</dbReference>
<accession>A0A7N0UN65</accession>
<dbReference type="PROSITE" id="PS50157">
    <property type="entry name" value="ZINC_FINGER_C2H2_2"/>
    <property type="match status" value="1"/>
</dbReference>
<evidence type="ECO:0000256" key="5">
    <source>
        <dbReference type="ARBA" id="ARBA00023242"/>
    </source>
</evidence>
<evidence type="ECO:0000256" key="1">
    <source>
        <dbReference type="ARBA" id="ARBA00004123"/>
    </source>
</evidence>
<evidence type="ECO:0000256" key="6">
    <source>
        <dbReference type="PROSITE-ProRule" id="PRU00042"/>
    </source>
</evidence>
<dbReference type="GO" id="GO:0005634">
    <property type="term" value="C:nucleus"/>
    <property type="evidence" value="ECO:0007669"/>
    <property type="project" value="UniProtKB-SubCell"/>
</dbReference>
<comment type="subcellular location">
    <subcellularLocation>
        <location evidence="1">Nucleus</location>
    </subcellularLocation>
</comment>
<feature type="domain" description="MBD" evidence="9">
    <location>
        <begin position="279"/>
        <end position="351"/>
    </location>
</feature>
<keyword evidence="11" id="KW-1185">Reference proteome</keyword>
<reference evidence="10" key="1">
    <citation type="submission" date="2021-01" db="UniProtKB">
        <authorList>
            <consortium name="EnsemblPlants"/>
        </authorList>
    </citation>
    <scope>IDENTIFICATION</scope>
</reference>
<name>A0A7N0UN65_KALFE</name>
<protein>
    <submittedName>
        <fullName evidence="10">Uncharacterized protein</fullName>
    </submittedName>
</protein>
<dbReference type="Gene3D" id="3.30.890.10">
    <property type="entry name" value="Methyl-cpg-binding Protein 2, Chain A"/>
    <property type="match status" value="1"/>
</dbReference>
<dbReference type="PANTHER" id="PTHR37701">
    <property type="entry name" value="METHYL-CPG-BINDING DOMAIN-CONTAINING PROTEIN 8"/>
    <property type="match status" value="1"/>
</dbReference>
<dbReference type="InterPro" id="IPR037472">
    <property type="entry name" value="MBD8"/>
</dbReference>
<organism evidence="10 11">
    <name type="scientific">Kalanchoe fedtschenkoi</name>
    <name type="common">Lavender scallops</name>
    <name type="synonym">South American air plant</name>
    <dbReference type="NCBI Taxonomy" id="63787"/>
    <lineage>
        <taxon>Eukaryota</taxon>
        <taxon>Viridiplantae</taxon>
        <taxon>Streptophyta</taxon>
        <taxon>Embryophyta</taxon>
        <taxon>Tracheophyta</taxon>
        <taxon>Spermatophyta</taxon>
        <taxon>Magnoliopsida</taxon>
        <taxon>eudicotyledons</taxon>
        <taxon>Gunneridae</taxon>
        <taxon>Pentapetalae</taxon>
        <taxon>Saxifragales</taxon>
        <taxon>Crassulaceae</taxon>
        <taxon>Kalanchoe</taxon>
    </lineage>
</organism>
<feature type="region of interest" description="Disordered" evidence="7">
    <location>
        <begin position="993"/>
        <end position="1012"/>
    </location>
</feature>
<dbReference type="PANTHER" id="PTHR37701:SF17">
    <property type="entry name" value="METHYL BINDING DOMAIN117"/>
    <property type="match status" value="1"/>
</dbReference>